<dbReference type="AlphaFoldDB" id="A0A7W9FTX8"/>
<comment type="caution">
    <text evidence="1">The sequence shown here is derived from an EMBL/GenBank/DDBJ whole genome shotgun (WGS) entry which is preliminary data.</text>
</comment>
<dbReference type="Proteomes" id="UP000556201">
    <property type="component" value="Unassembled WGS sequence"/>
</dbReference>
<dbReference type="RefSeq" id="WP_184278949.1">
    <property type="nucleotide sequence ID" value="NZ_JACHLJ010000001.1"/>
</dbReference>
<dbReference type="EMBL" id="JACHLJ010000001">
    <property type="protein sequence ID" value="MBB5771525.1"/>
    <property type="molecule type" value="Genomic_DNA"/>
</dbReference>
<gene>
    <name evidence="1" type="ORF">HNP47_001494</name>
</gene>
<protein>
    <submittedName>
        <fullName evidence="1">Uncharacterized protein</fullName>
    </submittedName>
</protein>
<organism evidence="1 2">
    <name type="scientific">Brevundimonas vesicularis</name>
    <name type="common">Pseudomonas vesicularis</name>
    <dbReference type="NCBI Taxonomy" id="41276"/>
    <lineage>
        <taxon>Bacteria</taxon>
        <taxon>Pseudomonadati</taxon>
        <taxon>Pseudomonadota</taxon>
        <taxon>Alphaproteobacteria</taxon>
        <taxon>Caulobacterales</taxon>
        <taxon>Caulobacteraceae</taxon>
        <taxon>Brevundimonas</taxon>
    </lineage>
</organism>
<evidence type="ECO:0000313" key="2">
    <source>
        <dbReference type="Proteomes" id="UP000556201"/>
    </source>
</evidence>
<proteinExistence type="predicted"/>
<reference evidence="1 2" key="1">
    <citation type="submission" date="2020-08" db="EMBL/GenBank/DDBJ databases">
        <title>Functional genomics of gut bacteria from endangered species of beetles.</title>
        <authorList>
            <person name="Carlos-Shanley C."/>
        </authorList>
    </citation>
    <scope>NUCLEOTIDE SEQUENCE [LARGE SCALE GENOMIC DNA]</scope>
    <source>
        <strain evidence="1 2">S00192</strain>
    </source>
</reference>
<accession>A0A7W9FTX8</accession>
<evidence type="ECO:0000313" key="1">
    <source>
        <dbReference type="EMBL" id="MBB5771525.1"/>
    </source>
</evidence>
<name>A0A7W9FTX8_BREVE</name>
<sequence length="79" mass="8574">MDKSAAKPPQAGYFDIHAIRNALARLMVKVEDIHEAAGSERSDLRQALESVMADIEGFSELLDQPSDACNRSNNDTAGL</sequence>